<sequence>MARKEDGGQADGLCMIDHVILGGVISDLVTMESAIGTELKGLKAEFAKVGVSVQPLTDLTNVANWLHGELPMLRRRHAAAVLLASQGMPFSPGSRLISLPEDPATASTDAGNLAAEQVRSGLDGKPGGREGLAAALRAVQLIRLSRGGPSPDDVNFLEAFYEGLGRDVYKVPGYLKDDSRWTTPLRPTYTPVGVMPDLDAGYRAALTESVVGGLLHLSDERRGGSWNRLPEFVRKAACDPWHYPMSPVAMGGQKAAELAAFLSHGDDRSSAGVAFSKQLAITVSESAEALRSIRPPIDDVIGRTFLAVAGRNEQAMHDLLTNRSMGMPAEGDANLYAGYKGPHEFLTPLTTHAWSDEGKAVSTVFDWIADAKQSKDPQRQALARQAMQGLVTTLADPAVLNRVLDIEWSGREAVGAVNPEIARSLARDAAAFLTEFSDPAAKVFTSTAPKMDDGQVVGARFFTLVATDRSAAEALAGSIYRYNVNGIRDELAHPGHVTRHAGRAAQLDIMMNSALHIAALEHTVDKELAAAEASAIRGKALGIVNEFIELGPLGDVRNLPGVDPVDISDRILGRFINSDTGAVDPQQIRTEGVDTRATAAHLLLIHYNITKALVESGKLDVHQLAPDMRSSGVPPRLLSPADFRENEYFDLIDAYKAETGKVPGGTSLADAYIKTYTPILAKDNERYLADNPAGLKNKLGIG</sequence>
<proteinExistence type="predicted"/>
<evidence type="ECO:0000313" key="2">
    <source>
        <dbReference type="EMBL" id="TDC14536.1"/>
    </source>
</evidence>
<organism evidence="2 3">
    <name type="scientific">Kribbella albertanoniae</name>
    <dbReference type="NCBI Taxonomy" id="1266829"/>
    <lineage>
        <taxon>Bacteria</taxon>
        <taxon>Bacillati</taxon>
        <taxon>Actinomycetota</taxon>
        <taxon>Actinomycetes</taxon>
        <taxon>Propionibacteriales</taxon>
        <taxon>Kribbellaceae</taxon>
        <taxon>Kribbella</taxon>
    </lineage>
</organism>
<protein>
    <recommendedName>
        <fullName evidence="1">TPR repeat domain-containing protein</fullName>
    </recommendedName>
</protein>
<dbReference type="Pfam" id="PF23275">
    <property type="entry name" value="TPR_23"/>
    <property type="match status" value="1"/>
</dbReference>
<dbReference type="EMBL" id="SMKA01000395">
    <property type="protein sequence ID" value="TDC14536.1"/>
    <property type="molecule type" value="Genomic_DNA"/>
</dbReference>
<dbReference type="Proteomes" id="UP000295075">
    <property type="component" value="Unassembled WGS sequence"/>
</dbReference>
<dbReference type="RefSeq" id="WP_238176793.1">
    <property type="nucleotide sequence ID" value="NZ_SMKA01000395.1"/>
</dbReference>
<name>A0A4V2XMJ3_9ACTN</name>
<feature type="domain" description="TPR repeat" evidence="1">
    <location>
        <begin position="215"/>
        <end position="367"/>
    </location>
</feature>
<dbReference type="AlphaFoldDB" id="A0A4V2XMJ3"/>
<comment type="caution">
    <text evidence="2">The sequence shown here is derived from an EMBL/GenBank/DDBJ whole genome shotgun (WGS) entry which is preliminary data.</text>
</comment>
<keyword evidence="3" id="KW-1185">Reference proteome</keyword>
<dbReference type="InterPro" id="IPR057037">
    <property type="entry name" value="TPR_rep_actino"/>
</dbReference>
<gene>
    <name evidence="2" type="ORF">E1261_42490</name>
</gene>
<reference evidence="2 3" key="1">
    <citation type="submission" date="2019-03" db="EMBL/GenBank/DDBJ databases">
        <title>Draft genome sequences of novel Actinobacteria.</title>
        <authorList>
            <person name="Sahin N."/>
            <person name="Ay H."/>
            <person name="Saygin H."/>
        </authorList>
    </citation>
    <scope>NUCLEOTIDE SEQUENCE [LARGE SCALE GENOMIC DNA]</scope>
    <source>
        <strain evidence="2 3">JCM 30547</strain>
    </source>
</reference>
<evidence type="ECO:0000313" key="3">
    <source>
        <dbReference type="Proteomes" id="UP000295075"/>
    </source>
</evidence>
<accession>A0A4V2XMJ3</accession>
<evidence type="ECO:0000259" key="1">
    <source>
        <dbReference type="Pfam" id="PF23275"/>
    </source>
</evidence>